<keyword evidence="3" id="KW-1185">Reference proteome</keyword>
<organism evidence="2 3">
    <name type="scientific">Mycobacterium simiae</name>
    <name type="common">Mycobacterium habana</name>
    <dbReference type="NCBI Taxonomy" id="1784"/>
    <lineage>
        <taxon>Bacteria</taxon>
        <taxon>Bacillati</taxon>
        <taxon>Actinomycetota</taxon>
        <taxon>Actinomycetes</taxon>
        <taxon>Mycobacteriales</taxon>
        <taxon>Mycobacteriaceae</taxon>
        <taxon>Mycobacterium</taxon>
        <taxon>Mycobacterium simiae complex</taxon>
    </lineage>
</organism>
<evidence type="ECO:0000256" key="1">
    <source>
        <dbReference type="SAM" id="MobiDB-lite"/>
    </source>
</evidence>
<feature type="region of interest" description="Disordered" evidence="1">
    <location>
        <begin position="77"/>
        <end position="103"/>
    </location>
</feature>
<dbReference type="Proteomes" id="UP000193040">
    <property type="component" value="Unassembled WGS sequence"/>
</dbReference>
<protein>
    <submittedName>
        <fullName evidence="2">Uncharacterized protein</fullName>
    </submittedName>
</protein>
<sequence>MQVWAAAPARLACIDPPKEIVMRRGIFGTPIVPAVNGVAAKLIDAPLLGSLVRRNTVMISYVGRYRRGEEAERLMRLTSPKPSVPETDAPAAIDLPDEPSGHI</sequence>
<dbReference type="AlphaFoldDB" id="A0A1X0XI96"/>
<name>A0A1X0XI96_MYCSI</name>
<gene>
    <name evidence="2" type="ORF">B5M45_31020</name>
</gene>
<comment type="caution">
    <text evidence="2">The sequence shown here is derived from an EMBL/GenBank/DDBJ whole genome shotgun (WGS) entry which is preliminary data.</text>
</comment>
<evidence type="ECO:0000313" key="2">
    <source>
        <dbReference type="EMBL" id="ORJ52620.1"/>
    </source>
</evidence>
<evidence type="ECO:0000313" key="3">
    <source>
        <dbReference type="Proteomes" id="UP000193040"/>
    </source>
</evidence>
<dbReference type="EMBL" id="MZZM01000046">
    <property type="protein sequence ID" value="ORJ52620.1"/>
    <property type="molecule type" value="Genomic_DNA"/>
</dbReference>
<accession>A0A1X0XI96</accession>
<proteinExistence type="predicted"/>
<reference evidence="2 3" key="1">
    <citation type="submission" date="2017-03" db="EMBL/GenBank/DDBJ databases">
        <title>Genomic insights into Mycobacterium simiae human colonization.</title>
        <authorList>
            <person name="Steffani J.L."/>
            <person name="Brunck M.E."/>
            <person name="Cruz E."/>
            <person name="Montiel R."/>
            <person name="Barona F."/>
        </authorList>
    </citation>
    <scope>NUCLEOTIDE SEQUENCE [LARGE SCALE GENOMIC DNA]</scope>
    <source>
        <strain evidence="2 3">MsiGto</strain>
    </source>
</reference>